<dbReference type="EMBL" id="CP093442">
    <property type="protein sequence ID" value="UOF02226.1"/>
    <property type="molecule type" value="Genomic_DNA"/>
</dbReference>
<evidence type="ECO:0000313" key="2">
    <source>
        <dbReference type="Proteomes" id="UP000830116"/>
    </source>
</evidence>
<reference evidence="1" key="1">
    <citation type="submission" date="2022-03" db="EMBL/GenBank/DDBJ databases">
        <title>Genome Identification and Characterization of new species Bdellovibrio reynosense LBG001 sp. nov. from a Mexico soil sample.</title>
        <authorList>
            <person name="Camilli A."/>
            <person name="Ajao Y."/>
            <person name="Guo X."/>
        </authorList>
    </citation>
    <scope>NUCLEOTIDE SEQUENCE</scope>
    <source>
        <strain evidence="1">LBG001</strain>
    </source>
</reference>
<organism evidence="1 2">
    <name type="scientific">Bdellovibrio reynosensis</name>
    <dbReference type="NCBI Taxonomy" id="2835041"/>
    <lineage>
        <taxon>Bacteria</taxon>
        <taxon>Pseudomonadati</taxon>
        <taxon>Bdellovibrionota</taxon>
        <taxon>Bdellovibrionia</taxon>
        <taxon>Bdellovibrionales</taxon>
        <taxon>Pseudobdellovibrionaceae</taxon>
        <taxon>Bdellovibrio</taxon>
    </lineage>
</organism>
<dbReference type="Proteomes" id="UP000830116">
    <property type="component" value="Chromosome"/>
</dbReference>
<name>A0ABY4CB80_9BACT</name>
<gene>
    <name evidence="1" type="ORF">MNR06_04590</name>
</gene>
<proteinExistence type="predicted"/>
<sequence length="202" mass="22764">MRRYFIKFWIFAVLFFPFLSLAQEGGKRFSVALAGGYTNTPFSGIQGSDFSAFNHYAVDVSMRYRTKSMNITLGYAYTPQIKLVDIRWTDGETGDYNLDFMTPYIGIGPISKKFLFDFLVGIESMRLSGTPEVGFNGPSSTLIGFRGGWHGHYKGRLSFPMYARVWLKPVRELQFTEKPSENSEVAAGAGVDLMIGVSYELF</sequence>
<evidence type="ECO:0008006" key="3">
    <source>
        <dbReference type="Google" id="ProtNLM"/>
    </source>
</evidence>
<accession>A0ABY4CB80</accession>
<protein>
    <recommendedName>
        <fullName evidence="3">Outer membrane protein beta-barrel domain-containing protein</fullName>
    </recommendedName>
</protein>
<evidence type="ECO:0000313" key="1">
    <source>
        <dbReference type="EMBL" id="UOF02226.1"/>
    </source>
</evidence>
<keyword evidence="2" id="KW-1185">Reference proteome</keyword>
<dbReference type="RefSeq" id="WP_243539186.1">
    <property type="nucleotide sequence ID" value="NZ_CP093442.1"/>
</dbReference>